<keyword evidence="4" id="KW-1185">Reference proteome</keyword>
<dbReference type="CDD" id="cd00995">
    <property type="entry name" value="PBP2_NikA_DppA_OppA_like"/>
    <property type="match status" value="1"/>
</dbReference>
<evidence type="ECO:0000313" key="4">
    <source>
        <dbReference type="Proteomes" id="UP000297608"/>
    </source>
</evidence>
<proteinExistence type="predicted"/>
<evidence type="ECO:0000313" key="3">
    <source>
        <dbReference type="EMBL" id="TFB83713.1"/>
    </source>
</evidence>
<keyword evidence="1" id="KW-0732">Signal</keyword>
<gene>
    <name evidence="3" type="ORF">E3O44_17780</name>
</gene>
<dbReference type="SUPFAM" id="SSF53850">
    <property type="entry name" value="Periplasmic binding protein-like II"/>
    <property type="match status" value="1"/>
</dbReference>
<name>A0ABY2I850_9MICO</name>
<dbReference type="Gene3D" id="3.40.190.10">
    <property type="entry name" value="Periplasmic binding protein-like II"/>
    <property type="match status" value="1"/>
</dbReference>
<dbReference type="RefSeq" id="WP_134536287.1">
    <property type="nucleotide sequence ID" value="NZ_SOFG01000024.1"/>
</dbReference>
<dbReference type="Proteomes" id="UP000297608">
    <property type="component" value="Unassembled WGS sequence"/>
</dbReference>
<dbReference type="PANTHER" id="PTHR30290">
    <property type="entry name" value="PERIPLASMIC BINDING COMPONENT OF ABC TRANSPORTER"/>
    <property type="match status" value="1"/>
</dbReference>
<protein>
    <submittedName>
        <fullName evidence="3">ABC transporter substrate-binding protein</fullName>
    </submittedName>
</protein>
<reference evidence="3 4" key="1">
    <citation type="submission" date="2019-03" db="EMBL/GenBank/DDBJ databases">
        <title>Genomics of glacier-inhabiting Cryobacterium strains.</title>
        <authorList>
            <person name="Liu Q."/>
            <person name="Xin Y.-H."/>
        </authorList>
    </citation>
    <scope>NUCLEOTIDE SEQUENCE [LARGE SCALE GENOMIC DNA]</scope>
    <source>
        <strain evidence="3 4">MDB2-B</strain>
    </source>
</reference>
<dbReference type="EMBL" id="SOFG01000024">
    <property type="protein sequence ID" value="TFB83713.1"/>
    <property type="molecule type" value="Genomic_DNA"/>
</dbReference>
<organism evidence="3 4">
    <name type="scientific">Cryobacterium algoricola</name>
    <dbReference type="NCBI Taxonomy" id="1259183"/>
    <lineage>
        <taxon>Bacteria</taxon>
        <taxon>Bacillati</taxon>
        <taxon>Actinomycetota</taxon>
        <taxon>Actinomycetes</taxon>
        <taxon>Micrococcales</taxon>
        <taxon>Microbacteriaceae</taxon>
        <taxon>Cryobacterium</taxon>
    </lineage>
</organism>
<accession>A0ABY2I850</accession>
<dbReference type="InterPro" id="IPR030678">
    <property type="entry name" value="Peptide/Ni-bd"/>
</dbReference>
<dbReference type="InterPro" id="IPR000914">
    <property type="entry name" value="SBP_5_dom"/>
</dbReference>
<feature type="domain" description="Solute-binding protein family 5" evidence="2">
    <location>
        <begin position="96"/>
        <end position="463"/>
    </location>
</feature>
<feature type="chain" id="PRO_5045699649" evidence="1">
    <location>
        <begin position="32"/>
        <end position="545"/>
    </location>
</feature>
<feature type="signal peptide" evidence="1">
    <location>
        <begin position="1"/>
        <end position="31"/>
    </location>
</feature>
<evidence type="ECO:0000256" key="1">
    <source>
        <dbReference type="SAM" id="SignalP"/>
    </source>
</evidence>
<dbReference type="InterPro" id="IPR039424">
    <property type="entry name" value="SBP_5"/>
</dbReference>
<dbReference type="Gene3D" id="3.10.105.10">
    <property type="entry name" value="Dipeptide-binding Protein, Domain 3"/>
    <property type="match status" value="1"/>
</dbReference>
<sequence length="545" mass="57262">MSILNSPQKPRRTARSVALAATVLASTLVLAACSSVAPASVTKTAGPDTGKEIDAITVALPGSLSNLYPGQEAGILNYYLASAVQEGLVSVDASGKVQPALAESWVQPDPASYVFTLRADARFQDGTPVTVDDVIYSIRQAQDATVSPSISYAFAGVTGLEKTATNQLTITLAAPDAAFLRNLSTAGALFVSSKAFLEAHAGTVGTKGGLILGTGPYKVASFSPDTGVELERVDTWWGGTPKIKTIHVSFIPDEDTRLLAAKSGTTDLSFNVPLAQSGQWEGLDTQRVQYVNDLSYVGLNFDTTLAPFDDVHVRRAISESIDRDTIVSTLLKGHGRVATAIPTPESLGESYNVADATALLAALPQNTFDLDAAKAELAKSAHPDGFTAEILYPNTGPQLGNAAQSLAENLKKIGITLTVTEVPIEQWLASIGDGVHGLGFTWYFSTTGDPGEVTNYLLGAGNSSHYSNPAIVDLLAQAQAATDASKRIDLLLQANTLQSADVVDAPLWWGQSATSFATDLGITDYSSFAFTSPWPSLLYSAGEVK</sequence>
<comment type="caution">
    <text evidence="3">The sequence shown here is derived from an EMBL/GenBank/DDBJ whole genome shotgun (WGS) entry which is preliminary data.</text>
</comment>
<evidence type="ECO:0000259" key="2">
    <source>
        <dbReference type="Pfam" id="PF00496"/>
    </source>
</evidence>
<dbReference type="PIRSF" id="PIRSF002741">
    <property type="entry name" value="MppA"/>
    <property type="match status" value="1"/>
</dbReference>
<dbReference type="Pfam" id="PF00496">
    <property type="entry name" value="SBP_bac_5"/>
    <property type="match status" value="1"/>
</dbReference>